<evidence type="ECO:0000313" key="2">
    <source>
        <dbReference type="Proteomes" id="UP000750711"/>
    </source>
</evidence>
<keyword evidence="2" id="KW-1185">Reference proteome</keyword>
<gene>
    <name evidence="1" type="ORF">GP486_004966</name>
</gene>
<protein>
    <submittedName>
        <fullName evidence="1">Uncharacterized protein</fullName>
    </submittedName>
</protein>
<proteinExistence type="predicted"/>
<accession>A0A9P8RN46</accession>
<name>A0A9P8RN46_9PEZI</name>
<comment type="caution">
    <text evidence="1">The sequence shown here is derived from an EMBL/GenBank/DDBJ whole genome shotgun (WGS) entry which is preliminary data.</text>
</comment>
<evidence type="ECO:0000313" key="1">
    <source>
        <dbReference type="EMBL" id="KAH0558376.1"/>
    </source>
</evidence>
<sequence length="226" mass="25090">MSTLLDTINISPPPSFATTAPKMTLLRFGQLENSITNWVLTYFKDMPSGRGLLQELATLVPTYEALLKQRRTQFLVIRAVVAHVLTEGFGTAGFLGESYRRLGEVLEEKDRIAGLLSPSTTPEPDPERLTLLRQLVTAASQLAVDLAKQHARYEVSDNFESREMSAILFDPSFMEDVLQESKTEVSPKGALINRLSGKEVRVIVFPLVVRWVEGKSTVISKAKVLA</sequence>
<dbReference type="EMBL" id="JAGHQM010000866">
    <property type="protein sequence ID" value="KAH0558376.1"/>
    <property type="molecule type" value="Genomic_DNA"/>
</dbReference>
<organism evidence="1 2">
    <name type="scientific">Trichoglossum hirsutum</name>
    <dbReference type="NCBI Taxonomy" id="265104"/>
    <lineage>
        <taxon>Eukaryota</taxon>
        <taxon>Fungi</taxon>
        <taxon>Dikarya</taxon>
        <taxon>Ascomycota</taxon>
        <taxon>Pezizomycotina</taxon>
        <taxon>Geoglossomycetes</taxon>
        <taxon>Geoglossales</taxon>
        <taxon>Geoglossaceae</taxon>
        <taxon>Trichoglossum</taxon>
    </lineage>
</organism>
<reference evidence="1" key="1">
    <citation type="submission" date="2021-03" db="EMBL/GenBank/DDBJ databases">
        <title>Comparative genomics and phylogenomic investigation of the class Geoglossomycetes provide insights into ecological specialization and systematics.</title>
        <authorList>
            <person name="Melie T."/>
            <person name="Pirro S."/>
            <person name="Miller A.N."/>
            <person name="Quandt A."/>
        </authorList>
    </citation>
    <scope>NUCLEOTIDE SEQUENCE</scope>
    <source>
        <strain evidence="1">CAQ_001_2017</strain>
    </source>
</reference>
<dbReference type="AlphaFoldDB" id="A0A9P8RN46"/>
<dbReference type="Proteomes" id="UP000750711">
    <property type="component" value="Unassembled WGS sequence"/>
</dbReference>